<dbReference type="SUPFAM" id="SSF56645">
    <property type="entry name" value="Acyl-CoA dehydrogenase NM domain-like"/>
    <property type="match status" value="1"/>
</dbReference>
<gene>
    <name evidence="10" type="ORF">BOKJ2_LOCUS677</name>
</gene>
<dbReference type="Pfam" id="PF02771">
    <property type="entry name" value="Acyl-CoA_dh_N"/>
    <property type="match status" value="1"/>
</dbReference>
<dbReference type="PROSITE" id="PS00073">
    <property type="entry name" value="ACYL_COA_DH_2"/>
    <property type="match status" value="1"/>
</dbReference>
<evidence type="ECO:0000256" key="2">
    <source>
        <dbReference type="ARBA" id="ARBA00009347"/>
    </source>
</evidence>
<keyword evidence="4 6" id="KW-0274">FAD</keyword>
<dbReference type="Pfam" id="PF00441">
    <property type="entry name" value="Acyl-CoA_dh_1"/>
    <property type="match status" value="1"/>
</dbReference>
<protein>
    <recommendedName>
        <fullName evidence="12">Isovaleryl-CoA dehydrogenase</fullName>
    </recommendedName>
</protein>
<evidence type="ECO:0000259" key="9">
    <source>
        <dbReference type="Pfam" id="PF02771"/>
    </source>
</evidence>
<evidence type="ECO:0000256" key="1">
    <source>
        <dbReference type="ARBA" id="ARBA00001974"/>
    </source>
</evidence>
<dbReference type="FunFam" id="1.20.140.10:FF:000004">
    <property type="entry name" value="Acyl-CoA dehydrogenase FadE25"/>
    <property type="match status" value="1"/>
</dbReference>
<dbReference type="SUPFAM" id="SSF47203">
    <property type="entry name" value="Acyl-CoA dehydrogenase C-terminal domain-like"/>
    <property type="match status" value="1"/>
</dbReference>
<dbReference type="Pfam" id="PF02770">
    <property type="entry name" value="Acyl-CoA_dh_M"/>
    <property type="match status" value="1"/>
</dbReference>
<dbReference type="GO" id="GO:0005739">
    <property type="term" value="C:mitochondrion"/>
    <property type="evidence" value="ECO:0007669"/>
    <property type="project" value="TreeGrafter"/>
</dbReference>
<evidence type="ECO:0008006" key="12">
    <source>
        <dbReference type="Google" id="ProtNLM"/>
    </source>
</evidence>
<dbReference type="InterPro" id="IPR046373">
    <property type="entry name" value="Acyl-CoA_Oxase/DH_mid-dom_sf"/>
</dbReference>
<dbReference type="AlphaFoldDB" id="A0A811JRQ7"/>
<dbReference type="FunFam" id="2.40.110.10:FF:000001">
    <property type="entry name" value="Acyl-CoA dehydrogenase, mitochondrial"/>
    <property type="match status" value="1"/>
</dbReference>
<evidence type="ECO:0000259" key="7">
    <source>
        <dbReference type="Pfam" id="PF00441"/>
    </source>
</evidence>
<evidence type="ECO:0000313" key="10">
    <source>
        <dbReference type="EMBL" id="CAD5205993.1"/>
    </source>
</evidence>
<dbReference type="Gene3D" id="1.10.540.10">
    <property type="entry name" value="Acyl-CoA dehydrogenase/oxidase, N-terminal domain"/>
    <property type="match status" value="1"/>
</dbReference>
<comment type="similarity">
    <text evidence="2 6">Belongs to the acyl-CoA dehydrogenase family.</text>
</comment>
<dbReference type="EMBL" id="CAJFCW020000001">
    <property type="protein sequence ID" value="CAG9080082.1"/>
    <property type="molecule type" value="Genomic_DNA"/>
</dbReference>
<dbReference type="InterPro" id="IPR037069">
    <property type="entry name" value="AcylCoA_DH/ox_N_sf"/>
</dbReference>
<reference evidence="10" key="1">
    <citation type="submission" date="2020-09" db="EMBL/GenBank/DDBJ databases">
        <authorList>
            <person name="Kikuchi T."/>
        </authorList>
    </citation>
    <scope>NUCLEOTIDE SEQUENCE</scope>
    <source>
        <strain evidence="10">SH1</strain>
    </source>
</reference>
<keyword evidence="3 6" id="KW-0285">Flavoprotein</keyword>
<dbReference type="GO" id="GO:0006552">
    <property type="term" value="P:L-leucine catabolic process"/>
    <property type="evidence" value="ECO:0007669"/>
    <property type="project" value="TreeGrafter"/>
</dbReference>
<dbReference type="InterPro" id="IPR009100">
    <property type="entry name" value="AcylCoA_DH/oxidase_NM_dom_sf"/>
</dbReference>
<dbReference type="InterPro" id="IPR006091">
    <property type="entry name" value="Acyl-CoA_Oxase/DH_mid-dom"/>
</dbReference>
<feature type="domain" description="Acyl-CoA oxidase/dehydrogenase middle" evidence="8">
    <location>
        <begin position="130"/>
        <end position="224"/>
    </location>
</feature>
<sequence length="390" mass="43155">MRINDDLHGLNEEQKLLRHSVHKFLQKELAPYAKEIDEKDDFDKLHEFWLKIGEQGYLGATVDPQYGGSGLSYMDHCIIVEEMHRASGAIGCRYVNHSNLCVNQISRNGTHEQKKKYLPKLCTGEAFGSICMSEVTAGTDVTNMKCRARKEGDVYIVNGHKMWITNGPEANVSVLYARTDPTKGKHGIAAFILNTNSKGVTKMPKINKMGMRGSATCQLIFENVEIPVENVLKSEDQGVYLLMSGLDLERLTCAAGSLGMMQAACDVGFAYVNQRDIFGTKLSKLPIMQATMAEMYTKLESSRAYLYAIAKNTSDGSPLSPKDCNAAFLLCGENATSVAMKAVQILGGNGYTRDYPAERIARDAKLYEIGAGCTEIRKIVVSREINKNYQ</sequence>
<evidence type="ECO:0000259" key="8">
    <source>
        <dbReference type="Pfam" id="PF02770"/>
    </source>
</evidence>
<dbReference type="PANTHER" id="PTHR43884:SF12">
    <property type="entry name" value="ISOVALERYL-COA DEHYDROGENASE, MITOCHONDRIAL-RELATED"/>
    <property type="match status" value="1"/>
</dbReference>
<dbReference type="GO" id="GO:0050660">
    <property type="term" value="F:flavin adenine dinucleotide binding"/>
    <property type="evidence" value="ECO:0007669"/>
    <property type="project" value="InterPro"/>
</dbReference>
<dbReference type="Proteomes" id="UP000614601">
    <property type="component" value="Unassembled WGS sequence"/>
</dbReference>
<dbReference type="OrthoDB" id="9988775at2759"/>
<dbReference type="InterPro" id="IPR036250">
    <property type="entry name" value="AcylCo_DH-like_C"/>
</dbReference>
<comment type="cofactor">
    <cofactor evidence="1 6">
        <name>FAD</name>
        <dbReference type="ChEBI" id="CHEBI:57692"/>
    </cofactor>
</comment>
<dbReference type="InterPro" id="IPR006089">
    <property type="entry name" value="Acyl-CoA_DH_CS"/>
</dbReference>
<evidence type="ECO:0000256" key="4">
    <source>
        <dbReference type="ARBA" id="ARBA00022827"/>
    </source>
</evidence>
<dbReference type="Gene3D" id="1.20.140.10">
    <property type="entry name" value="Butyryl-CoA Dehydrogenase, subunit A, domain 3"/>
    <property type="match status" value="1"/>
</dbReference>
<feature type="domain" description="Acyl-CoA dehydrogenase/oxidase N-terminal" evidence="9">
    <location>
        <begin position="11"/>
        <end position="125"/>
    </location>
</feature>
<comment type="caution">
    <text evidence="10">The sequence shown here is derived from an EMBL/GenBank/DDBJ whole genome shotgun (WGS) entry which is preliminary data.</text>
</comment>
<dbReference type="Proteomes" id="UP000783686">
    <property type="component" value="Unassembled WGS sequence"/>
</dbReference>
<evidence type="ECO:0000256" key="3">
    <source>
        <dbReference type="ARBA" id="ARBA00022630"/>
    </source>
</evidence>
<proteinExistence type="inferred from homology"/>
<evidence type="ECO:0000256" key="5">
    <source>
        <dbReference type="ARBA" id="ARBA00023002"/>
    </source>
</evidence>
<keyword evidence="11" id="KW-1185">Reference proteome</keyword>
<name>A0A811JRQ7_9BILA</name>
<accession>A0A811JRQ7</accession>
<dbReference type="GO" id="GO:0008470">
    <property type="term" value="F:3-methylbutanoyl-CoA dehydrogenase activity"/>
    <property type="evidence" value="ECO:0007669"/>
    <property type="project" value="TreeGrafter"/>
</dbReference>
<evidence type="ECO:0000313" key="11">
    <source>
        <dbReference type="Proteomes" id="UP000614601"/>
    </source>
</evidence>
<organism evidence="10 11">
    <name type="scientific">Bursaphelenchus okinawaensis</name>
    <dbReference type="NCBI Taxonomy" id="465554"/>
    <lineage>
        <taxon>Eukaryota</taxon>
        <taxon>Metazoa</taxon>
        <taxon>Ecdysozoa</taxon>
        <taxon>Nematoda</taxon>
        <taxon>Chromadorea</taxon>
        <taxon>Rhabditida</taxon>
        <taxon>Tylenchina</taxon>
        <taxon>Tylenchomorpha</taxon>
        <taxon>Aphelenchoidea</taxon>
        <taxon>Aphelenchoididae</taxon>
        <taxon>Bursaphelenchus</taxon>
    </lineage>
</organism>
<dbReference type="PANTHER" id="PTHR43884">
    <property type="entry name" value="ACYL-COA DEHYDROGENASE"/>
    <property type="match status" value="1"/>
</dbReference>
<evidence type="ECO:0000256" key="6">
    <source>
        <dbReference type="RuleBase" id="RU362125"/>
    </source>
</evidence>
<dbReference type="EMBL" id="CAJFDH010000001">
    <property type="protein sequence ID" value="CAD5205993.1"/>
    <property type="molecule type" value="Genomic_DNA"/>
</dbReference>
<feature type="domain" description="Acyl-CoA dehydrogenase/oxidase C-terminal" evidence="7">
    <location>
        <begin position="236"/>
        <end position="384"/>
    </location>
</feature>
<dbReference type="Gene3D" id="2.40.110.10">
    <property type="entry name" value="Butyryl-CoA Dehydrogenase, subunit A, domain 2"/>
    <property type="match status" value="1"/>
</dbReference>
<dbReference type="FunFam" id="1.10.540.10:FF:000007">
    <property type="entry name" value="Isovaleryl-CoA dehydrogenase, mitochondrial"/>
    <property type="match status" value="1"/>
</dbReference>
<keyword evidence="5 6" id="KW-0560">Oxidoreductase</keyword>
<dbReference type="InterPro" id="IPR009075">
    <property type="entry name" value="AcylCo_DH/oxidase_C"/>
</dbReference>
<dbReference type="InterPro" id="IPR013786">
    <property type="entry name" value="AcylCoA_DH/ox_N"/>
</dbReference>